<feature type="region of interest" description="Disordered" evidence="1">
    <location>
        <begin position="51"/>
        <end position="70"/>
    </location>
</feature>
<dbReference type="AlphaFoldDB" id="A0A8S4SMR1"/>
<accession>A0A8S4SMR1</accession>
<evidence type="ECO:0000313" key="3">
    <source>
        <dbReference type="Proteomes" id="UP000838756"/>
    </source>
</evidence>
<evidence type="ECO:0000256" key="1">
    <source>
        <dbReference type="SAM" id="MobiDB-lite"/>
    </source>
</evidence>
<evidence type="ECO:0000313" key="2">
    <source>
        <dbReference type="EMBL" id="CAH2267283.1"/>
    </source>
</evidence>
<dbReference type="EMBL" id="CAKXAJ010026349">
    <property type="protein sequence ID" value="CAH2267283.1"/>
    <property type="molecule type" value="Genomic_DNA"/>
</dbReference>
<comment type="caution">
    <text evidence="2">The sequence shown here is derived from an EMBL/GenBank/DDBJ whole genome shotgun (WGS) entry which is preliminary data.</text>
</comment>
<reference evidence="2" key="1">
    <citation type="submission" date="2022-03" db="EMBL/GenBank/DDBJ databases">
        <authorList>
            <person name="Lindestad O."/>
        </authorList>
    </citation>
    <scope>NUCLEOTIDE SEQUENCE</scope>
</reference>
<name>A0A8S4SMR1_9NEOP</name>
<organism evidence="2 3">
    <name type="scientific">Pararge aegeria aegeria</name>
    <dbReference type="NCBI Taxonomy" id="348720"/>
    <lineage>
        <taxon>Eukaryota</taxon>
        <taxon>Metazoa</taxon>
        <taxon>Ecdysozoa</taxon>
        <taxon>Arthropoda</taxon>
        <taxon>Hexapoda</taxon>
        <taxon>Insecta</taxon>
        <taxon>Pterygota</taxon>
        <taxon>Neoptera</taxon>
        <taxon>Endopterygota</taxon>
        <taxon>Lepidoptera</taxon>
        <taxon>Glossata</taxon>
        <taxon>Ditrysia</taxon>
        <taxon>Papilionoidea</taxon>
        <taxon>Nymphalidae</taxon>
        <taxon>Satyrinae</taxon>
        <taxon>Satyrini</taxon>
        <taxon>Parargina</taxon>
        <taxon>Pararge</taxon>
    </lineage>
</organism>
<sequence length="70" mass="8195">MMQPMVERAWLEDKVSYRGKWKLEGHSRSSRCGSETKMRSASYASAVYRPRRDTDPYGASRFYGKKAREN</sequence>
<proteinExistence type="predicted"/>
<gene>
    <name evidence="2" type="primary">jg14750</name>
    <name evidence="2" type="ORF">PAEG_LOCUS25842</name>
</gene>
<keyword evidence="3" id="KW-1185">Reference proteome</keyword>
<dbReference type="Proteomes" id="UP000838756">
    <property type="component" value="Unassembled WGS sequence"/>
</dbReference>
<protein>
    <submittedName>
        <fullName evidence="2">Jg14750 protein</fullName>
    </submittedName>
</protein>